<keyword evidence="2" id="KW-0479">Metal-binding</keyword>
<evidence type="ECO:0000313" key="8">
    <source>
        <dbReference type="EMBL" id="KAG7404279.1"/>
    </source>
</evidence>
<evidence type="ECO:0000313" key="9">
    <source>
        <dbReference type="Proteomes" id="UP000694050"/>
    </source>
</evidence>
<dbReference type="Proteomes" id="UP000694050">
    <property type="component" value="Unassembled WGS sequence"/>
</dbReference>
<organism evidence="8 9">
    <name type="scientific">Fusarium oxysporum f. sp. rapae</name>
    <dbReference type="NCBI Taxonomy" id="485398"/>
    <lineage>
        <taxon>Eukaryota</taxon>
        <taxon>Fungi</taxon>
        <taxon>Dikarya</taxon>
        <taxon>Ascomycota</taxon>
        <taxon>Pezizomycotina</taxon>
        <taxon>Sordariomycetes</taxon>
        <taxon>Hypocreomycetidae</taxon>
        <taxon>Hypocreales</taxon>
        <taxon>Nectriaceae</taxon>
        <taxon>Fusarium</taxon>
        <taxon>Fusarium oxysporum species complex</taxon>
    </lineage>
</organism>
<feature type="compositionally biased region" description="Polar residues" evidence="6">
    <location>
        <begin position="1"/>
        <end position="19"/>
    </location>
</feature>
<gene>
    <name evidence="8" type="ORF">Forpe1208_v015728</name>
</gene>
<evidence type="ECO:0000256" key="6">
    <source>
        <dbReference type="SAM" id="MobiDB-lite"/>
    </source>
</evidence>
<keyword evidence="3" id="KW-0863">Zinc-finger</keyword>
<keyword evidence="4" id="KW-0862">Zinc</keyword>
<proteinExistence type="predicted"/>
<comment type="subcellular location">
    <subcellularLocation>
        <location evidence="1">Nucleus</location>
    </subcellularLocation>
</comment>
<evidence type="ECO:0000256" key="5">
    <source>
        <dbReference type="ARBA" id="ARBA00023242"/>
    </source>
</evidence>
<feature type="domain" description="HAT C-terminal dimerisation" evidence="7">
    <location>
        <begin position="597"/>
        <end position="667"/>
    </location>
</feature>
<sequence>MASSSQQPADFTSQPQMTIDPTVDVESASSEVLNFDCIFRATYPKKGQFGPSGKRRTKGAVVYECLLCSSDQPWSNPKRDNAIYHAKRKHREIVNSSDNTVLERSSDMGPPLKQARLDNYYTATPSESALRKVFNPQRYTESMVGLLTHRRLPFSAVTWDEMQDVMLRALLSLPEIRYSHSGEHQSRIIFSTLDIYDIANQLGCHTSDNAASNDTCLQHLSTRLRQDRNQINWDPKRHRIRCILHVINLSLQAFLFASSREALQAALDAASDITGDEHYEPFNFILNDASGGDTTNQPDHMEAQTEHPGGVACKRTSIQKVNPPLRSDNKSDNTRRGGWVMVPALRKLHRIGLWLRNSPIHSDAWDDRIKLRLGIDNDTRWNSWHRMIDNLIRKKQQVKQFLLDYDKTLGDNILNSSDWDYLEKTHAFLQPFTSTTLWAQGVTATLSQNLMIMDILLRHYEQKKELYEAEETHDPLMLHSIDMGWFVLDKYYALSGESPIYATALLLDPSKRARYLEINWKGEWAEAAIRDALSIWEEEYKMAPTLGPAQALSEAFRSQQGHSNELDRLLNEIMVAEDITRDVDDFENFIHNKPIKIEGSPLVWWCQRDQVRTYPRLSRMAIDILSVPPGSADPESAFSGGRRTLSWDRERMSCVNLEKVECIGNWLREGLIIPSSRGGRGLVVDGEINGSVHVDSDDDLD</sequence>
<comment type="caution">
    <text evidence="8">The sequence shown here is derived from an EMBL/GenBank/DDBJ whole genome shotgun (WGS) entry which is preliminary data.</text>
</comment>
<evidence type="ECO:0000256" key="4">
    <source>
        <dbReference type="ARBA" id="ARBA00022833"/>
    </source>
</evidence>
<dbReference type="InterPro" id="IPR052035">
    <property type="entry name" value="ZnF_BED_domain_contain"/>
</dbReference>
<evidence type="ECO:0000256" key="1">
    <source>
        <dbReference type="ARBA" id="ARBA00004123"/>
    </source>
</evidence>
<name>A0A8J5NHF4_FUSOX</name>
<dbReference type="PANTHER" id="PTHR46481:SF10">
    <property type="entry name" value="ZINC FINGER BED DOMAIN-CONTAINING PROTEIN 39"/>
    <property type="match status" value="1"/>
</dbReference>
<dbReference type="GO" id="GO:0005634">
    <property type="term" value="C:nucleus"/>
    <property type="evidence" value="ECO:0007669"/>
    <property type="project" value="UniProtKB-SubCell"/>
</dbReference>
<evidence type="ECO:0000256" key="2">
    <source>
        <dbReference type="ARBA" id="ARBA00022723"/>
    </source>
</evidence>
<accession>A0A8J5NHF4</accession>
<feature type="region of interest" description="Disordered" evidence="6">
    <location>
        <begin position="1"/>
        <end position="20"/>
    </location>
</feature>
<dbReference type="GO" id="GO:0008270">
    <property type="term" value="F:zinc ion binding"/>
    <property type="evidence" value="ECO:0007669"/>
    <property type="project" value="UniProtKB-KW"/>
</dbReference>
<dbReference type="PANTHER" id="PTHR46481">
    <property type="entry name" value="ZINC FINGER BED DOMAIN-CONTAINING PROTEIN 4"/>
    <property type="match status" value="1"/>
</dbReference>
<evidence type="ECO:0000259" key="7">
    <source>
        <dbReference type="Pfam" id="PF05699"/>
    </source>
</evidence>
<dbReference type="AlphaFoldDB" id="A0A8J5NHF4"/>
<evidence type="ECO:0000256" key="3">
    <source>
        <dbReference type="ARBA" id="ARBA00022771"/>
    </source>
</evidence>
<dbReference type="GO" id="GO:0046983">
    <property type="term" value="F:protein dimerization activity"/>
    <property type="evidence" value="ECO:0007669"/>
    <property type="project" value="InterPro"/>
</dbReference>
<dbReference type="Pfam" id="PF05699">
    <property type="entry name" value="Dimer_Tnp_hAT"/>
    <property type="match status" value="1"/>
</dbReference>
<reference evidence="8" key="1">
    <citation type="submission" date="2021-04" db="EMBL/GenBank/DDBJ databases">
        <title>First draft genome resource for Brassicaceae pathogens Fusarium oxysporum f. sp. raphani and Fusarium oxysporum f. sp. rapae.</title>
        <authorList>
            <person name="Asai S."/>
        </authorList>
    </citation>
    <scope>NUCLEOTIDE SEQUENCE</scope>
    <source>
        <strain evidence="8">Tf1208</strain>
    </source>
</reference>
<keyword evidence="5" id="KW-0539">Nucleus</keyword>
<protein>
    <submittedName>
        <fullName evidence="8">Putative AC transposase</fullName>
    </submittedName>
</protein>
<dbReference type="InterPro" id="IPR008906">
    <property type="entry name" value="HATC_C_dom"/>
</dbReference>
<dbReference type="EMBL" id="JAELUQ010000013">
    <property type="protein sequence ID" value="KAG7404279.1"/>
    <property type="molecule type" value="Genomic_DNA"/>
</dbReference>